<feature type="non-terminal residue" evidence="1">
    <location>
        <position position="127"/>
    </location>
</feature>
<evidence type="ECO:0000313" key="2">
    <source>
        <dbReference type="Proteomes" id="UP001432322"/>
    </source>
</evidence>
<reference evidence="1" key="1">
    <citation type="submission" date="2023-10" db="EMBL/GenBank/DDBJ databases">
        <title>Genome assembly of Pristionchus species.</title>
        <authorList>
            <person name="Yoshida K."/>
            <person name="Sommer R.J."/>
        </authorList>
    </citation>
    <scope>NUCLEOTIDE SEQUENCE</scope>
    <source>
        <strain evidence="1">RS5133</strain>
    </source>
</reference>
<accession>A0AAV5W632</accession>
<gene>
    <name evidence="1" type="ORF">PFISCL1PPCAC_18589</name>
</gene>
<feature type="non-terminal residue" evidence="1">
    <location>
        <position position="1"/>
    </location>
</feature>
<comment type="caution">
    <text evidence="1">The sequence shown here is derived from an EMBL/GenBank/DDBJ whole genome shotgun (WGS) entry which is preliminary data.</text>
</comment>
<dbReference type="AlphaFoldDB" id="A0AAV5W632"/>
<keyword evidence="2" id="KW-1185">Reference proteome</keyword>
<proteinExistence type="predicted"/>
<evidence type="ECO:0000313" key="1">
    <source>
        <dbReference type="EMBL" id="GMT27292.1"/>
    </source>
</evidence>
<dbReference type="EMBL" id="BTSY01000005">
    <property type="protein sequence ID" value="GMT27292.1"/>
    <property type="molecule type" value="Genomic_DNA"/>
</dbReference>
<name>A0AAV5W632_9BILA</name>
<protein>
    <submittedName>
        <fullName evidence="1">Uncharacterized protein</fullName>
    </submittedName>
</protein>
<sequence length="127" mass="14681">STIDSRIAPIPTSDAKTEEHLQISIMKAVFSERFFDLVLLQSTAQPRLFEKTDFNSDNDITKMLTIPLTVINSSAPIAITNSLIYHWEAKFLLQKEIDFEFVTSNTRRFIYYDNITAMQRCDRQIAN</sequence>
<organism evidence="1 2">
    <name type="scientific">Pristionchus fissidentatus</name>
    <dbReference type="NCBI Taxonomy" id="1538716"/>
    <lineage>
        <taxon>Eukaryota</taxon>
        <taxon>Metazoa</taxon>
        <taxon>Ecdysozoa</taxon>
        <taxon>Nematoda</taxon>
        <taxon>Chromadorea</taxon>
        <taxon>Rhabditida</taxon>
        <taxon>Rhabditina</taxon>
        <taxon>Diplogasteromorpha</taxon>
        <taxon>Diplogasteroidea</taxon>
        <taxon>Neodiplogasteridae</taxon>
        <taxon>Pristionchus</taxon>
    </lineage>
</organism>
<dbReference type="Proteomes" id="UP001432322">
    <property type="component" value="Unassembled WGS sequence"/>
</dbReference>